<dbReference type="AlphaFoldDB" id="A0A075ACR0"/>
<dbReference type="STRING" id="6198.A0A075ACR0"/>
<protein>
    <submittedName>
        <fullName evidence="9">Uncharacterized protein</fullName>
    </submittedName>
</protein>
<dbReference type="GO" id="GO:0005886">
    <property type="term" value="C:plasma membrane"/>
    <property type="evidence" value="ECO:0007669"/>
    <property type="project" value="UniProtKB-SubCell"/>
</dbReference>
<keyword evidence="2" id="KW-1003">Cell membrane</keyword>
<keyword evidence="4 8" id="KW-1133">Transmembrane helix</keyword>
<evidence type="ECO:0000256" key="5">
    <source>
        <dbReference type="ARBA" id="ARBA00023136"/>
    </source>
</evidence>
<dbReference type="Proteomes" id="UP000054324">
    <property type="component" value="Unassembled WGS sequence"/>
</dbReference>
<keyword evidence="3 8" id="KW-0812">Transmembrane</keyword>
<accession>A0A075ACR0</accession>
<dbReference type="RefSeq" id="XP_009170663.1">
    <property type="nucleotide sequence ID" value="XM_009172399.1"/>
</dbReference>
<proteinExistence type="inferred from homology"/>
<keyword evidence="5 8" id="KW-0472">Membrane</keyword>
<organism evidence="9 10">
    <name type="scientific">Opisthorchis viverrini</name>
    <name type="common">Southeast Asian liver fluke</name>
    <dbReference type="NCBI Taxonomy" id="6198"/>
    <lineage>
        <taxon>Eukaryota</taxon>
        <taxon>Metazoa</taxon>
        <taxon>Spiralia</taxon>
        <taxon>Lophotrochozoa</taxon>
        <taxon>Platyhelminthes</taxon>
        <taxon>Trematoda</taxon>
        <taxon>Digenea</taxon>
        <taxon>Opisthorchiida</taxon>
        <taxon>Opisthorchiata</taxon>
        <taxon>Opisthorchiidae</taxon>
        <taxon>Opisthorchis</taxon>
    </lineage>
</organism>
<dbReference type="KEGG" id="ovi:T265_06982"/>
<dbReference type="CTD" id="20321161"/>
<evidence type="ECO:0000256" key="6">
    <source>
        <dbReference type="ARBA" id="ARBA00025718"/>
    </source>
</evidence>
<keyword evidence="10" id="KW-1185">Reference proteome</keyword>
<reference evidence="9 10" key="1">
    <citation type="submission" date="2013-11" db="EMBL/GenBank/DDBJ databases">
        <title>Opisthorchis viverrini - life in the bile duct.</title>
        <authorList>
            <person name="Young N.D."/>
            <person name="Nagarajan N."/>
            <person name="Lin S.J."/>
            <person name="Korhonen P.K."/>
            <person name="Jex A.R."/>
            <person name="Hall R.S."/>
            <person name="Safavi-Hemami H."/>
            <person name="Kaewkong W."/>
            <person name="Bertrand D."/>
            <person name="Gao S."/>
            <person name="Seet Q."/>
            <person name="Wongkham S."/>
            <person name="Teh B.T."/>
            <person name="Wongkham C."/>
            <person name="Intapan P.M."/>
            <person name="Maleewong W."/>
            <person name="Yang X."/>
            <person name="Hu M."/>
            <person name="Wang Z."/>
            <person name="Hofmann A."/>
            <person name="Sternberg P.W."/>
            <person name="Tan P."/>
            <person name="Wang J."/>
            <person name="Gasser R.B."/>
        </authorList>
    </citation>
    <scope>NUCLEOTIDE SEQUENCE [LARGE SCALE GENOMIC DNA]</scope>
</reference>
<dbReference type="PANTHER" id="PTHR20886">
    <property type="entry name" value="VANG-LIKE PROTEIN"/>
    <property type="match status" value="1"/>
</dbReference>
<evidence type="ECO:0000256" key="4">
    <source>
        <dbReference type="ARBA" id="ARBA00022989"/>
    </source>
</evidence>
<dbReference type="OrthoDB" id="8887313at2759"/>
<comment type="similarity">
    <text evidence="6">Belongs to the Vang family.</text>
</comment>
<evidence type="ECO:0000256" key="2">
    <source>
        <dbReference type="ARBA" id="ARBA00022475"/>
    </source>
</evidence>
<feature type="transmembrane region" description="Helical" evidence="8">
    <location>
        <begin position="68"/>
        <end position="91"/>
    </location>
</feature>
<name>A0A075ACR0_OPIVI</name>
<sequence>MSHPLSSELSLTGFESNVSPDAGQESPNTPRCVQSGSRPVTSRSAEEWSDSEELMLHMKSQGKERKCCMFHLVYIFTVLSTAATPLLMVLLDEAHFTRGKQYAGTDGGYQVLSGANMVSLGVRFALLCCFLLVTRSGIRYWPMQCLKSRNWRSKSSLARVGQIYTSINLGDSNFIEVPSFSLWIISATDCLTLIITVGHWILFVFQVKVASKLKLSENGFFVPKNPFVSSQTTAEHEEVYGLKTNGTGSALRFVNTQLIVQMTTMFVIKVWFQRNLSSSYSVHVFRSVDGLSRSFFTPVCTVGELAVDIIQSIGLEPVKQPIELGPPKRSFRSKSSDSRRSYRSFTGTANTLVIDTQSQPTSDSSVCTGRRLFNRRRPRSSGNRKSAFKIYALDKPASQQGSPENNEASDVRHLISFSAKDQKTLNRTAVERCHLQSEFDYLVRKRQLRLCLATQRWFDIIGTGDLSKIEKGGKWDNGVRMEQATQVVFDRISGPLMRYLRLINQHHLHTPASIRERLALYMTCNMSATSFLSLYIPNSPPPLIHHPKTRQYFHLSDRSISNLKKRPQGDESLKCRNKKKIKFCFLPKETTGADCNQKANSTLVFETWKFRVLQRSMKYQPDATERHTLNSIIHHGLQFELSRAEVTLLCSVYCAPFLELSTKSPGHSWWSTPIPHAPSVPASTIETCLTGSEHFGEIRL</sequence>
<comment type="subcellular location">
    <subcellularLocation>
        <location evidence="1">Cell membrane</location>
        <topology evidence="1">Multi-pass membrane protein</topology>
    </subcellularLocation>
</comment>
<feature type="transmembrane region" description="Helical" evidence="8">
    <location>
        <begin position="182"/>
        <end position="205"/>
    </location>
</feature>
<feature type="compositionally biased region" description="Polar residues" evidence="7">
    <location>
        <begin position="1"/>
        <end position="43"/>
    </location>
</feature>
<evidence type="ECO:0000313" key="9">
    <source>
        <dbReference type="EMBL" id="KER25579.1"/>
    </source>
</evidence>
<dbReference type="GeneID" id="20321161"/>
<dbReference type="Pfam" id="PF06638">
    <property type="entry name" value="Strabismus"/>
    <property type="match status" value="1"/>
</dbReference>
<dbReference type="InterPro" id="IPR009539">
    <property type="entry name" value="VANGL"/>
</dbReference>
<feature type="region of interest" description="Disordered" evidence="7">
    <location>
        <begin position="1"/>
        <end position="46"/>
    </location>
</feature>
<evidence type="ECO:0000256" key="1">
    <source>
        <dbReference type="ARBA" id="ARBA00004651"/>
    </source>
</evidence>
<gene>
    <name evidence="9" type="ORF">T265_06982</name>
</gene>
<evidence type="ECO:0000256" key="7">
    <source>
        <dbReference type="SAM" id="MobiDB-lite"/>
    </source>
</evidence>
<evidence type="ECO:0000256" key="8">
    <source>
        <dbReference type="SAM" id="Phobius"/>
    </source>
</evidence>
<dbReference type="EMBL" id="KL596772">
    <property type="protein sequence ID" value="KER25579.1"/>
    <property type="molecule type" value="Genomic_DNA"/>
</dbReference>
<evidence type="ECO:0000256" key="3">
    <source>
        <dbReference type="ARBA" id="ARBA00022692"/>
    </source>
</evidence>
<feature type="transmembrane region" description="Helical" evidence="8">
    <location>
        <begin position="111"/>
        <end position="133"/>
    </location>
</feature>
<evidence type="ECO:0000313" key="10">
    <source>
        <dbReference type="Proteomes" id="UP000054324"/>
    </source>
</evidence>